<gene>
    <name evidence="2" type="ORF">LCGC14_1928590</name>
</gene>
<evidence type="ECO:0000313" key="2">
    <source>
        <dbReference type="EMBL" id="KKL88047.1"/>
    </source>
</evidence>
<accession>A0A0F9ILG7</accession>
<protein>
    <submittedName>
        <fullName evidence="2">Uncharacterized protein</fullName>
    </submittedName>
</protein>
<feature type="region of interest" description="Disordered" evidence="1">
    <location>
        <begin position="65"/>
        <end position="86"/>
    </location>
</feature>
<reference evidence="2" key="1">
    <citation type="journal article" date="2015" name="Nature">
        <title>Complex archaea that bridge the gap between prokaryotes and eukaryotes.</title>
        <authorList>
            <person name="Spang A."/>
            <person name="Saw J.H."/>
            <person name="Jorgensen S.L."/>
            <person name="Zaremba-Niedzwiedzka K."/>
            <person name="Martijn J."/>
            <person name="Lind A.E."/>
            <person name="van Eijk R."/>
            <person name="Schleper C."/>
            <person name="Guy L."/>
            <person name="Ettema T.J."/>
        </authorList>
    </citation>
    <scope>NUCLEOTIDE SEQUENCE</scope>
</reference>
<organism evidence="2">
    <name type="scientific">marine sediment metagenome</name>
    <dbReference type="NCBI Taxonomy" id="412755"/>
    <lineage>
        <taxon>unclassified sequences</taxon>
        <taxon>metagenomes</taxon>
        <taxon>ecological metagenomes</taxon>
    </lineage>
</organism>
<comment type="caution">
    <text evidence="2">The sequence shown here is derived from an EMBL/GenBank/DDBJ whole genome shotgun (WGS) entry which is preliminary data.</text>
</comment>
<dbReference type="EMBL" id="LAZR01020673">
    <property type="protein sequence ID" value="KKL88047.1"/>
    <property type="molecule type" value="Genomic_DNA"/>
</dbReference>
<sequence>MKDKTITVVAKHEDRPIRKPTRTHQLYFDKDNNRRDRSVIYHDTPTEVPNNRFYRRRILKGDLKLADSAPPAVPKVKTRTTKKSEE</sequence>
<name>A0A0F9ILG7_9ZZZZ</name>
<proteinExistence type="predicted"/>
<dbReference type="AlphaFoldDB" id="A0A0F9ILG7"/>
<feature type="compositionally biased region" description="Basic residues" evidence="1">
    <location>
        <begin position="76"/>
        <end position="86"/>
    </location>
</feature>
<evidence type="ECO:0000256" key="1">
    <source>
        <dbReference type="SAM" id="MobiDB-lite"/>
    </source>
</evidence>